<dbReference type="GO" id="GO:0004222">
    <property type="term" value="F:metalloendopeptidase activity"/>
    <property type="evidence" value="ECO:0007669"/>
    <property type="project" value="InterPro"/>
</dbReference>
<dbReference type="PANTHER" id="PTHR11804">
    <property type="entry name" value="PROTEASE M3 THIMET OLIGOPEPTIDASE-RELATED"/>
    <property type="match status" value="1"/>
</dbReference>
<keyword evidence="2 6" id="KW-0479">Metal-binding</keyword>
<comment type="caution">
    <text evidence="9">The sequence shown here is derived from an EMBL/GenBank/DDBJ whole genome shotgun (WGS) entry which is preliminary data.</text>
</comment>
<dbReference type="GO" id="GO:0006518">
    <property type="term" value="P:peptide metabolic process"/>
    <property type="evidence" value="ECO:0007669"/>
    <property type="project" value="TreeGrafter"/>
</dbReference>
<evidence type="ECO:0000313" key="10">
    <source>
        <dbReference type="Proteomes" id="UP000465601"/>
    </source>
</evidence>
<dbReference type="InterPro" id="IPR001567">
    <property type="entry name" value="Pept_M3A_M3B_dom"/>
</dbReference>
<keyword evidence="4 6" id="KW-0862">Zinc</keyword>
<dbReference type="AlphaFoldDB" id="A0A833HLH4"/>
<dbReference type="GO" id="GO:0046872">
    <property type="term" value="F:metal ion binding"/>
    <property type="evidence" value="ECO:0007669"/>
    <property type="project" value="UniProtKB-UniRule"/>
</dbReference>
<dbReference type="Pfam" id="PF01432">
    <property type="entry name" value="Peptidase_M3"/>
    <property type="match status" value="1"/>
</dbReference>
<feature type="coiled-coil region" evidence="7">
    <location>
        <begin position="106"/>
        <end position="133"/>
    </location>
</feature>
<keyword evidence="1 6" id="KW-0645">Protease</keyword>
<comment type="similarity">
    <text evidence="6">Belongs to the peptidase M3 family.</text>
</comment>
<evidence type="ECO:0000256" key="4">
    <source>
        <dbReference type="ARBA" id="ARBA00022833"/>
    </source>
</evidence>
<gene>
    <name evidence="9" type="ORF">F8153_14575</name>
</gene>
<name>A0A833HLH4_9FIRM</name>
<dbReference type="SUPFAM" id="SSF55486">
    <property type="entry name" value="Metalloproteases ('zincins'), catalytic domain"/>
    <property type="match status" value="1"/>
</dbReference>
<dbReference type="InterPro" id="IPR045090">
    <property type="entry name" value="Pept_M3A_M3B"/>
</dbReference>
<evidence type="ECO:0000256" key="6">
    <source>
        <dbReference type="RuleBase" id="RU003435"/>
    </source>
</evidence>
<comment type="cofactor">
    <cofactor evidence="6">
        <name>Zn(2+)</name>
        <dbReference type="ChEBI" id="CHEBI:29105"/>
    </cofactor>
    <text evidence="6">Binds 1 zinc ion.</text>
</comment>
<dbReference type="Proteomes" id="UP000465601">
    <property type="component" value="Unassembled WGS sequence"/>
</dbReference>
<dbReference type="Gene3D" id="1.10.1370.30">
    <property type="match status" value="1"/>
</dbReference>
<evidence type="ECO:0000256" key="5">
    <source>
        <dbReference type="ARBA" id="ARBA00023049"/>
    </source>
</evidence>
<reference evidence="9 10" key="1">
    <citation type="submission" date="2019-10" db="EMBL/GenBank/DDBJ databases">
        <title>Alkaliphilus serpentinus sp. nov. and Alkaliphilus pronyensis sp. nov., two novel anaerobic alkaliphilic species isolated from the serpentinized-hosted hydrothermal field of the Prony Bay (New Caledonia).</title>
        <authorList>
            <person name="Postec A."/>
        </authorList>
    </citation>
    <scope>NUCLEOTIDE SEQUENCE [LARGE SCALE GENOMIC DNA]</scope>
    <source>
        <strain evidence="9 10">LacT</strain>
    </source>
</reference>
<dbReference type="InterPro" id="IPR011976">
    <property type="entry name" value="Pept_M3B_oligopep-rel"/>
</dbReference>
<dbReference type="CDD" id="cd09606">
    <property type="entry name" value="M3B_PepF"/>
    <property type="match status" value="1"/>
</dbReference>
<dbReference type="NCBIfam" id="TIGR02289">
    <property type="entry name" value="M3_not_pepF"/>
    <property type="match status" value="1"/>
</dbReference>
<keyword evidence="10" id="KW-1185">Reference proteome</keyword>
<evidence type="ECO:0000256" key="2">
    <source>
        <dbReference type="ARBA" id="ARBA00022723"/>
    </source>
</evidence>
<dbReference type="RefSeq" id="WP_151867085.1">
    <property type="nucleotide sequence ID" value="NZ_WBZB01000056.1"/>
</dbReference>
<evidence type="ECO:0000256" key="1">
    <source>
        <dbReference type="ARBA" id="ARBA00022670"/>
    </source>
</evidence>
<keyword evidence="7" id="KW-0175">Coiled coil</keyword>
<keyword evidence="5 6" id="KW-0482">Metalloprotease</keyword>
<sequence>MIDIRNIQELEERLQQLVNKPINSVEELEGWIQEEGQIDKEIKQQIGKCYIDFHCYSDNEEIKKAYQFSQQKATPLVKKYKAQLDEKFYNNPFKSDLNQELYGSYIKSKLNSIELFKEENIKLEAEEDALISKYSSIMGNMTVMWEGEEKTLLQMSVYLMGSDRSIREKAWRLVQERRLEDSKDLDEIMDQMVKIRHQIAINAGFSNYRDYMFKKYERFDYTPEECKTFHQAVEKTIVPIKDGLERELQQKLGVDTLRPWDSNATPQGTKAISLLETSKDMVEVTIKMFYSVKKEYGDLLRKMQEEGMLDLDSRKAKANGGFCYYLPVKELSFIFMNFSGSYHGFVTMVHEMGHSIHNLLKKNLPIYHYHTTPMESSELASMSMELITMDKWNCLYPDKEDFKKLRIDHLENIIKFVSWAMTVDKFQHWIYENPNHTAKERNMMFKEIAKSLSQHYEDWSGLQEELENRWKAQIHMYEVPFYYIEYAIAQLGALQVWKNYCENPQKALADFESALALGRSKPLTEVYEAAGIKFDFSEELIGELMDFIKGKLEAIKNQ</sequence>
<dbReference type="PANTHER" id="PTHR11804:SF48">
    <property type="entry name" value="PUTATIVE-RELATED"/>
    <property type="match status" value="1"/>
</dbReference>
<dbReference type="EMBL" id="WBZB01000056">
    <property type="protein sequence ID" value="KAB3525834.1"/>
    <property type="molecule type" value="Genomic_DNA"/>
</dbReference>
<feature type="domain" description="Peptidase M3A/M3B catalytic" evidence="8">
    <location>
        <begin position="162"/>
        <end position="542"/>
    </location>
</feature>
<evidence type="ECO:0000256" key="3">
    <source>
        <dbReference type="ARBA" id="ARBA00022801"/>
    </source>
</evidence>
<proteinExistence type="inferred from homology"/>
<dbReference type="OrthoDB" id="9762795at2"/>
<evidence type="ECO:0000256" key="7">
    <source>
        <dbReference type="SAM" id="Coils"/>
    </source>
</evidence>
<accession>A0A833HLH4</accession>
<evidence type="ECO:0000259" key="8">
    <source>
        <dbReference type="Pfam" id="PF01432"/>
    </source>
</evidence>
<evidence type="ECO:0000313" key="9">
    <source>
        <dbReference type="EMBL" id="KAB3525834.1"/>
    </source>
</evidence>
<keyword evidence="3 6" id="KW-0378">Hydrolase</keyword>
<organism evidence="9 10">
    <name type="scientific">Alkaliphilus serpentinus</name>
    <dbReference type="NCBI Taxonomy" id="1482731"/>
    <lineage>
        <taxon>Bacteria</taxon>
        <taxon>Bacillati</taxon>
        <taxon>Bacillota</taxon>
        <taxon>Clostridia</taxon>
        <taxon>Peptostreptococcales</taxon>
        <taxon>Natronincolaceae</taxon>
        <taxon>Alkaliphilus</taxon>
    </lineage>
</organism>
<protein>
    <submittedName>
        <fullName evidence="9">M3 family oligoendopeptidase</fullName>
    </submittedName>
</protein>
<dbReference type="GO" id="GO:0006508">
    <property type="term" value="P:proteolysis"/>
    <property type="evidence" value="ECO:0007669"/>
    <property type="project" value="UniProtKB-KW"/>
</dbReference>